<keyword evidence="2" id="KW-1185">Reference proteome</keyword>
<dbReference type="PROSITE" id="PS51257">
    <property type="entry name" value="PROKAR_LIPOPROTEIN"/>
    <property type="match status" value="1"/>
</dbReference>
<sequence length="349" mass="40027">MKHNVIFYLSLCMLGFSCKENRNLTEKNAAADINVQSKNKYNIPSDLKIQSQEEINIDGDPEKEVIITASDSAAENTHEFWFKNEKLMYQFTYPWASINKKWLVDLDNDDKKEIVRAQGYEDGVDYAIYDIVENQQKPVLYFNPVLQDSRFPGVYLWAYPNDITGLIINPQKELQVSLDNNYQRDDEHTVPNNQKELPFVFFKGQTKQSDMRISKMNQPQSMTLAGIVNSVRNNGGTTAKAAQSDKQWIGNYTARFLRMKEESGDPRGWGQISVKIDGNSAKFQLDSYVENIKKDLTVINTTADEIILAEKDNKKSTFTISKNKNKYVLKSVFINQTVGDTSSYELEKK</sequence>
<dbReference type="STRING" id="1612149.SAMN05216324_106140"/>
<evidence type="ECO:0000313" key="2">
    <source>
        <dbReference type="Proteomes" id="UP000182034"/>
    </source>
</evidence>
<dbReference type="OrthoDB" id="1329029at2"/>
<name>A0A1K2IP25_9FLAO</name>
<dbReference type="AlphaFoldDB" id="A0A1K2IP25"/>
<accession>A0A1K2IP25</accession>
<dbReference type="Proteomes" id="UP000182034">
    <property type="component" value="Unassembled WGS sequence"/>
</dbReference>
<gene>
    <name evidence="1" type="ORF">SAMN05216324_106140</name>
</gene>
<organism evidence="1 2">
    <name type="scientific">Chryseobacterium limigenitum</name>
    <dbReference type="NCBI Taxonomy" id="1612149"/>
    <lineage>
        <taxon>Bacteria</taxon>
        <taxon>Pseudomonadati</taxon>
        <taxon>Bacteroidota</taxon>
        <taxon>Flavobacteriia</taxon>
        <taxon>Flavobacteriales</taxon>
        <taxon>Weeksellaceae</taxon>
        <taxon>Chryseobacterium group</taxon>
        <taxon>Chryseobacterium</taxon>
    </lineage>
</organism>
<evidence type="ECO:0008006" key="3">
    <source>
        <dbReference type="Google" id="ProtNLM"/>
    </source>
</evidence>
<evidence type="ECO:0000313" key="1">
    <source>
        <dbReference type="EMBL" id="SFZ94197.1"/>
    </source>
</evidence>
<proteinExistence type="predicted"/>
<dbReference type="RefSeq" id="WP_139255449.1">
    <property type="nucleotide sequence ID" value="NZ_FPKW01000006.1"/>
</dbReference>
<dbReference type="EMBL" id="FPKW01000006">
    <property type="protein sequence ID" value="SFZ94197.1"/>
    <property type="molecule type" value="Genomic_DNA"/>
</dbReference>
<protein>
    <recommendedName>
        <fullName evidence="3">Lipoprotein</fullName>
    </recommendedName>
</protein>
<reference evidence="2" key="1">
    <citation type="submission" date="2016-10" db="EMBL/GenBank/DDBJ databases">
        <authorList>
            <person name="Varghese N."/>
            <person name="Submissions S."/>
        </authorList>
    </citation>
    <scope>NUCLEOTIDE SEQUENCE [LARGE SCALE GENOMIC DNA]</scope>
    <source>
        <strain evidence="2">SUR2</strain>
    </source>
</reference>